<keyword evidence="8" id="KW-1185">Reference proteome</keyword>
<dbReference type="PANTHER" id="PTHR11113:SF14">
    <property type="entry name" value="N-ACETYLGLUCOSAMINE-6-PHOSPHATE DEACETYLASE"/>
    <property type="match status" value="1"/>
</dbReference>
<evidence type="ECO:0000313" key="7">
    <source>
        <dbReference type="EMBL" id="WIV18518.1"/>
    </source>
</evidence>
<dbReference type="CDD" id="cd00854">
    <property type="entry name" value="NagA"/>
    <property type="match status" value="1"/>
</dbReference>
<dbReference type="InterPro" id="IPR006680">
    <property type="entry name" value="Amidohydro-rel"/>
</dbReference>
<dbReference type="NCBIfam" id="TIGR00221">
    <property type="entry name" value="nagA"/>
    <property type="match status" value="1"/>
</dbReference>
<evidence type="ECO:0000313" key="8">
    <source>
        <dbReference type="Proteomes" id="UP001236415"/>
    </source>
</evidence>
<dbReference type="PANTHER" id="PTHR11113">
    <property type="entry name" value="N-ACETYLGLUCOSAMINE-6-PHOSPHATE DEACETYLASE"/>
    <property type="match status" value="1"/>
</dbReference>
<organism evidence="7 8">
    <name type="scientific">Paenibacillus polygoni</name>
    <dbReference type="NCBI Taxonomy" id="3050112"/>
    <lineage>
        <taxon>Bacteria</taxon>
        <taxon>Bacillati</taxon>
        <taxon>Bacillota</taxon>
        <taxon>Bacilli</taxon>
        <taxon>Bacillales</taxon>
        <taxon>Paenibacillaceae</taxon>
        <taxon>Paenibacillus</taxon>
    </lineage>
</organism>
<dbReference type="Proteomes" id="UP001236415">
    <property type="component" value="Chromosome"/>
</dbReference>
<dbReference type="Gene3D" id="2.30.40.10">
    <property type="entry name" value="Urease, subunit C, domain 1"/>
    <property type="match status" value="1"/>
</dbReference>
<dbReference type="Pfam" id="PF01979">
    <property type="entry name" value="Amidohydro_1"/>
    <property type="match status" value="1"/>
</dbReference>
<evidence type="ECO:0000259" key="6">
    <source>
        <dbReference type="Pfam" id="PF01979"/>
    </source>
</evidence>
<name>A0ABY8X2N3_9BACL</name>
<evidence type="ECO:0000256" key="5">
    <source>
        <dbReference type="PIRNR" id="PIRNR038994"/>
    </source>
</evidence>
<keyword evidence="4 5" id="KW-0119">Carbohydrate metabolism</keyword>
<keyword evidence="2" id="KW-0479">Metal-binding</keyword>
<feature type="domain" description="Amidohydrolase-related" evidence="6">
    <location>
        <begin position="61"/>
        <end position="390"/>
    </location>
</feature>
<comment type="similarity">
    <text evidence="1 5">Belongs to the metallo-dependent hydrolases superfamily. NagA family.</text>
</comment>
<dbReference type="SUPFAM" id="SSF51338">
    <property type="entry name" value="Composite domain of metallo-dependent hydrolases"/>
    <property type="match status" value="1"/>
</dbReference>
<dbReference type="GO" id="GO:0008448">
    <property type="term" value="F:N-acetylglucosamine-6-phosphate deacetylase activity"/>
    <property type="evidence" value="ECO:0007669"/>
    <property type="project" value="UniProtKB-EC"/>
</dbReference>
<accession>A0ABY8X2N3</accession>
<dbReference type="EC" id="3.5.1.25" evidence="7"/>
<dbReference type="RefSeq" id="WP_285743949.1">
    <property type="nucleotide sequence ID" value="NZ_CP127162.1"/>
</dbReference>
<dbReference type="EMBL" id="CP127162">
    <property type="protein sequence ID" value="WIV18518.1"/>
    <property type="molecule type" value="Genomic_DNA"/>
</dbReference>
<protein>
    <submittedName>
        <fullName evidence="7">N-acetylglucosamine-6-phosphate deacetylase</fullName>
        <ecNumber evidence="7">3.5.1.25</ecNumber>
    </submittedName>
</protein>
<dbReference type="InterPro" id="IPR032466">
    <property type="entry name" value="Metal_Hydrolase"/>
</dbReference>
<reference evidence="7 8" key="1">
    <citation type="submission" date="2023-06" db="EMBL/GenBank/DDBJ databases">
        <title>Paenibacillus polygonum sp. nov., an endophytic bacterium, isolated from Polygonum lapathifolium L. in Nanji Wetland National Nature Reserve, South of Poyang Lake, Jiangxi Province, China.</title>
        <authorList>
            <person name="Yu Z."/>
        </authorList>
    </citation>
    <scope>NUCLEOTIDE SEQUENCE [LARGE SCALE GENOMIC DNA]</scope>
    <source>
        <strain evidence="7 8">C31</strain>
    </source>
</reference>
<dbReference type="Gene3D" id="3.20.20.140">
    <property type="entry name" value="Metal-dependent hydrolases"/>
    <property type="match status" value="1"/>
</dbReference>
<dbReference type="InterPro" id="IPR011059">
    <property type="entry name" value="Metal-dep_hydrolase_composite"/>
</dbReference>
<dbReference type="InterPro" id="IPR003764">
    <property type="entry name" value="GlcNAc_6-P_deAcase"/>
</dbReference>
<sequence length="394" mass="42604">MINHNNSLTTIYGNVVMKDEVLEQGAVIIQNDTIVYAGPASDIPDRWTDEQGEVIQGHDGYIVPGFIDIHVHGGGGQDFMDSSKEVLDTITSYHASQGTTTMLATTMTAPKEWIDKVLHEVNEYRAQPMPYAQLAGVHLEGPFISPKWPGAQNPEHISLPDVNWLISWEKLYPGLIRQVTLAPEREGAHEVITWLREQHITAAVGHTDATYEEVEAAVEVGLHHAVHTFNAMTPLHHRKPGTAGAVLSDPRISAEVIADGIHVHPAAVSLIAQLKSSIHKLVLITDAMSATGLPDGNYTLGDLPVVVKEGVARLEDGITLAGSTLTMIRGFQFLVKEAGLSIVEVSQAASHNPASLLGLLDVTGTIEQGKQADILLLDSSLELTDVWIKGSKLK</sequence>
<evidence type="ECO:0000256" key="1">
    <source>
        <dbReference type="ARBA" id="ARBA00010716"/>
    </source>
</evidence>
<dbReference type="SUPFAM" id="SSF51556">
    <property type="entry name" value="Metallo-dependent hydrolases"/>
    <property type="match status" value="1"/>
</dbReference>
<evidence type="ECO:0000256" key="2">
    <source>
        <dbReference type="ARBA" id="ARBA00022723"/>
    </source>
</evidence>
<evidence type="ECO:0000256" key="3">
    <source>
        <dbReference type="ARBA" id="ARBA00022801"/>
    </source>
</evidence>
<evidence type="ECO:0000256" key="4">
    <source>
        <dbReference type="ARBA" id="ARBA00023277"/>
    </source>
</evidence>
<gene>
    <name evidence="7" type="primary">nagA</name>
    <name evidence="7" type="ORF">QPK24_19425</name>
</gene>
<dbReference type="PIRSF" id="PIRSF038994">
    <property type="entry name" value="NagA"/>
    <property type="match status" value="1"/>
</dbReference>
<proteinExistence type="inferred from homology"/>
<keyword evidence="3 5" id="KW-0378">Hydrolase</keyword>